<keyword evidence="5" id="KW-1185">Reference proteome</keyword>
<dbReference type="EMBL" id="JBJQOH010000007">
    <property type="protein sequence ID" value="KAL3679206.1"/>
    <property type="molecule type" value="Genomic_DNA"/>
</dbReference>
<evidence type="ECO:0000256" key="2">
    <source>
        <dbReference type="SAM" id="MobiDB-lite"/>
    </source>
</evidence>
<dbReference type="PANTHER" id="PTHR12461:SF99">
    <property type="entry name" value="BIFUNCTIONAL PEPTIDASE AND (3S)-LYSYL HYDROXYLASE JMJD7"/>
    <property type="match status" value="1"/>
</dbReference>
<reference evidence="4 5" key="1">
    <citation type="submission" date="2024-09" db="EMBL/GenBank/DDBJ databases">
        <title>Chromosome-scale assembly of Riccia sorocarpa.</title>
        <authorList>
            <person name="Paukszto L."/>
        </authorList>
    </citation>
    <scope>NUCLEOTIDE SEQUENCE [LARGE SCALE GENOMIC DNA]</scope>
    <source>
        <strain evidence="4">LP-2024</strain>
        <tissue evidence="4">Aerial parts of the thallus</tissue>
    </source>
</reference>
<comment type="similarity">
    <text evidence="1">Belongs to the JARID1 histone demethylase family.</text>
</comment>
<name>A0ABD3GKK7_9MARC</name>
<evidence type="ECO:0000313" key="4">
    <source>
        <dbReference type="EMBL" id="KAL3679206.1"/>
    </source>
</evidence>
<dbReference type="Proteomes" id="UP001633002">
    <property type="component" value="Unassembled WGS sequence"/>
</dbReference>
<dbReference type="PANTHER" id="PTHR12461">
    <property type="entry name" value="HYPOXIA-INDUCIBLE FACTOR 1 ALPHA INHIBITOR-RELATED"/>
    <property type="match status" value="1"/>
</dbReference>
<dbReference type="InterPro" id="IPR014710">
    <property type="entry name" value="RmlC-like_jellyroll"/>
</dbReference>
<evidence type="ECO:0000313" key="5">
    <source>
        <dbReference type="Proteomes" id="UP001633002"/>
    </source>
</evidence>
<sequence length="387" mass="43446">MEYNGVGEVGNRSEYDEGGGGGEAGKKLERVFDNLSEEVRELSLGTSGMVDRIKGPPSPLEFLRNYVMPGRPCIITDALEHWPALRKWSNDYLRSVLKDQRVSVHFTPDGRADAIVDPSQLLSSYSCPTIKPPTEHCTRNVADKEEDFEAGNSGFGCLFVTSHVEKLLFPEALELIIGGAVGEGKGKRKGVAYAQEQNGCFLSEYGLLANDAEVHIPWATEALGCMPEAVNLWIGSPEAVTSFHKDHYENLYAVVAGEKHFTLLPPTDVHRMYVRNYPGAHYVRMKDSDKFAIVMDDPATTVPWVSVDPYPADFGEARLKHRRYHDGPAPFTCTVRAGELLYLPSMWFHHVRQSPDREGRTIAVNFWYDMQFDIRYAYFSMLQSLIT</sequence>
<accession>A0ABD3GKK7</accession>
<dbReference type="InterPro" id="IPR003347">
    <property type="entry name" value="JmjC_dom"/>
</dbReference>
<dbReference type="Pfam" id="PF13621">
    <property type="entry name" value="Cupin_8"/>
    <property type="match status" value="1"/>
</dbReference>
<feature type="domain" description="JmjC" evidence="3">
    <location>
        <begin position="192"/>
        <end position="383"/>
    </location>
</feature>
<proteinExistence type="inferred from homology"/>
<gene>
    <name evidence="4" type="ORF">R1sor_022162</name>
</gene>
<dbReference type="InterPro" id="IPR041667">
    <property type="entry name" value="Cupin_8"/>
</dbReference>
<dbReference type="Gene3D" id="2.60.120.10">
    <property type="entry name" value="Jelly Rolls"/>
    <property type="match status" value="1"/>
</dbReference>
<dbReference type="AlphaFoldDB" id="A0ABD3GKK7"/>
<protein>
    <recommendedName>
        <fullName evidence="3">JmjC domain-containing protein</fullName>
    </recommendedName>
</protein>
<dbReference type="SUPFAM" id="SSF51197">
    <property type="entry name" value="Clavaminate synthase-like"/>
    <property type="match status" value="1"/>
</dbReference>
<feature type="region of interest" description="Disordered" evidence="2">
    <location>
        <begin position="1"/>
        <end position="26"/>
    </location>
</feature>
<dbReference type="SMART" id="SM00558">
    <property type="entry name" value="JmjC"/>
    <property type="match status" value="1"/>
</dbReference>
<evidence type="ECO:0000256" key="1">
    <source>
        <dbReference type="ARBA" id="ARBA00006801"/>
    </source>
</evidence>
<evidence type="ECO:0000259" key="3">
    <source>
        <dbReference type="PROSITE" id="PS51184"/>
    </source>
</evidence>
<organism evidence="4 5">
    <name type="scientific">Riccia sorocarpa</name>
    <dbReference type="NCBI Taxonomy" id="122646"/>
    <lineage>
        <taxon>Eukaryota</taxon>
        <taxon>Viridiplantae</taxon>
        <taxon>Streptophyta</taxon>
        <taxon>Embryophyta</taxon>
        <taxon>Marchantiophyta</taxon>
        <taxon>Marchantiopsida</taxon>
        <taxon>Marchantiidae</taxon>
        <taxon>Marchantiales</taxon>
        <taxon>Ricciaceae</taxon>
        <taxon>Riccia</taxon>
    </lineage>
</organism>
<dbReference type="PROSITE" id="PS51184">
    <property type="entry name" value="JMJC"/>
    <property type="match status" value="1"/>
</dbReference>
<comment type="caution">
    <text evidence="4">The sequence shown here is derived from an EMBL/GenBank/DDBJ whole genome shotgun (WGS) entry which is preliminary data.</text>
</comment>